<keyword evidence="2" id="KW-1185">Reference proteome</keyword>
<organism evidence="1 2">
    <name type="scientific">Burkholderia phage vB_BceS_AH2</name>
    <dbReference type="NCBI Taxonomy" id="1133022"/>
    <lineage>
        <taxon>Viruses</taxon>
        <taxon>Duplodnaviria</taxon>
        <taxon>Heunggongvirae</taxon>
        <taxon>Uroviricota</taxon>
        <taxon>Caudoviricetes</taxon>
        <taxon>Casjensviridae</taxon>
        <taxon>Ahduovirus</taxon>
        <taxon>Ahduovirus AH2</taxon>
        <taxon>Burkholderia virus AH2</taxon>
    </lineage>
</organism>
<gene>
    <name evidence="1" type="ORF">AH2_00010</name>
</gene>
<name>I6NSR1_9CAUD</name>
<dbReference type="Proteomes" id="UP000009012">
    <property type="component" value="Segment"/>
</dbReference>
<evidence type="ECO:0000313" key="1">
    <source>
        <dbReference type="EMBL" id="AEY69521.1"/>
    </source>
</evidence>
<accession>I6NSR1</accession>
<evidence type="ECO:0000313" key="2">
    <source>
        <dbReference type="Proteomes" id="UP000009012"/>
    </source>
</evidence>
<protein>
    <submittedName>
        <fullName evidence="1">Uncharacterized protein</fullName>
    </submittedName>
</protein>
<dbReference type="KEGG" id="vg:13405269"/>
<dbReference type="RefSeq" id="YP_006561094.1">
    <property type="nucleotide sequence ID" value="NC_018283.1"/>
</dbReference>
<dbReference type="GeneID" id="13405269"/>
<reference evidence="1 2" key="1">
    <citation type="journal article" date="2012" name="BMC Genomics">
        <title>Comparative analysis of two phenotypically-similar but genomically-distinct Burkholderia cenocepacia-specific bacteriophages.</title>
        <authorList>
            <person name="Lynch K.H."/>
            <person name="Stothard P."/>
            <person name="Dennis J.J."/>
        </authorList>
    </citation>
    <scope>NUCLEOTIDE SEQUENCE [LARGE SCALE GENOMIC DNA]</scope>
</reference>
<proteinExistence type="predicted"/>
<sequence length="82" mass="9096">MAKYRVTVDFSNPVARAGLHEIERGGPVRMFSTGTLHEAVAHRNIALFAAGRAMQQGPRKMQVGQRDEREAGPVKVVIERLQ</sequence>
<dbReference type="EMBL" id="JN564907">
    <property type="protein sequence ID" value="AEY69521.1"/>
    <property type="molecule type" value="Genomic_DNA"/>
</dbReference>